<gene>
    <name evidence="1" type="ORF">E5358_10860</name>
</gene>
<accession>A0AC61QNP2</accession>
<reference evidence="1" key="1">
    <citation type="submission" date="2019-04" db="EMBL/GenBank/DDBJ databases">
        <title>Microbes associate with the intestines of laboratory mice.</title>
        <authorList>
            <person name="Navarre W."/>
            <person name="Wong E."/>
            <person name="Huang K."/>
            <person name="Tropini C."/>
            <person name="Ng K."/>
            <person name="Yu B."/>
        </authorList>
    </citation>
    <scope>NUCLEOTIDE SEQUENCE</scope>
    <source>
        <strain evidence="1">NM73_A23</strain>
    </source>
</reference>
<evidence type="ECO:0000313" key="1">
    <source>
        <dbReference type="EMBL" id="TGX81323.1"/>
    </source>
</evidence>
<sequence>MTVENQFPIVTYVYFLISLLTLKNNNDMSKCNIVISNMRVCPYDDDSELAKSFAFADDFDKCNHFPLSYKMTALAVTMRATNLDYGETGKKPRRQLFTIALKENGQLRTSVDFTLHTAVWVYEEDPHVDIPLSVDDIDPNLPYTLEIVHKKTGELMASKTIAFFRPEVLSVKHIQFVEAYLEEDGMRYRNLCLDECDRRKLVISFANMGFLPECMPEIVIKMHYHTNTDDLQIVTLDHRGGDMYTAEIEVQPWCENRGVVYAEVQLLGKCIGGVLFSLNRKKEEGVYKDEELLPIEGYTAGKGIEIMDERIGSCESEEEKPDPLTMLDHLVGLEDVKTKLRDYSVLMNFFRMRKEGGLPTAMPPLHALFLGSPGTGKTTVAGIIGSMLHEMGMLSKGHVVVRERATLLGQFYSSESEKTLEALEEAQGGILFIDEAYQLFQPNDPKDPGRFVLDTLMTALADEKRRDWMLILAGYTEPTQQLLTQNPGLASRIPRSNIYRFEDYSPAQLSEIAERYLVRNSYAMTADAQQAIRALMAIDYSNRGKDFGNARHVMNVIQTGIIPSMARRLSSVDAPTVEQLTTVVATDVPQPMKQNLNKRRQVGFPTC</sequence>
<dbReference type="Proteomes" id="UP000308886">
    <property type="component" value="Unassembled WGS sequence"/>
</dbReference>
<protein>
    <submittedName>
        <fullName evidence="1">AAA family ATPase</fullName>
    </submittedName>
</protein>
<name>A0AC61QNP2_9BACT</name>
<dbReference type="EMBL" id="SRZC01000018">
    <property type="protein sequence ID" value="TGX81323.1"/>
    <property type="molecule type" value="Genomic_DNA"/>
</dbReference>
<comment type="caution">
    <text evidence="1">The sequence shown here is derived from an EMBL/GenBank/DDBJ whole genome shotgun (WGS) entry which is preliminary data.</text>
</comment>
<proteinExistence type="predicted"/>
<evidence type="ECO:0000313" key="2">
    <source>
        <dbReference type="Proteomes" id="UP000308886"/>
    </source>
</evidence>
<organism evidence="1 2">
    <name type="scientific">Palleniella muris</name>
    <dbReference type="NCBI Taxonomy" id="3038145"/>
    <lineage>
        <taxon>Bacteria</taxon>
        <taxon>Pseudomonadati</taxon>
        <taxon>Bacteroidota</taxon>
        <taxon>Bacteroidia</taxon>
        <taxon>Bacteroidales</taxon>
        <taxon>Prevotellaceae</taxon>
        <taxon>Palleniella</taxon>
    </lineage>
</organism>
<keyword evidence="2" id="KW-1185">Reference proteome</keyword>